<keyword evidence="2" id="KW-1185">Reference proteome</keyword>
<proteinExistence type="predicted"/>
<dbReference type="Proteomes" id="UP000646827">
    <property type="component" value="Unassembled WGS sequence"/>
</dbReference>
<dbReference type="AlphaFoldDB" id="A0A8H7VCJ5"/>
<dbReference type="OrthoDB" id="2251393at2759"/>
<protein>
    <submittedName>
        <fullName evidence="1">Uncharacterized protein</fullName>
    </submittedName>
</protein>
<organism evidence="1 2">
    <name type="scientific">Circinella minor</name>
    <dbReference type="NCBI Taxonomy" id="1195481"/>
    <lineage>
        <taxon>Eukaryota</taxon>
        <taxon>Fungi</taxon>
        <taxon>Fungi incertae sedis</taxon>
        <taxon>Mucoromycota</taxon>
        <taxon>Mucoromycotina</taxon>
        <taxon>Mucoromycetes</taxon>
        <taxon>Mucorales</taxon>
        <taxon>Lichtheimiaceae</taxon>
        <taxon>Circinella</taxon>
    </lineage>
</organism>
<evidence type="ECO:0000313" key="1">
    <source>
        <dbReference type="EMBL" id="KAG2218136.1"/>
    </source>
</evidence>
<comment type="caution">
    <text evidence="1">The sequence shown here is derived from an EMBL/GenBank/DDBJ whole genome shotgun (WGS) entry which is preliminary data.</text>
</comment>
<accession>A0A8H7VCJ5</accession>
<evidence type="ECO:0000313" key="2">
    <source>
        <dbReference type="Proteomes" id="UP000646827"/>
    </source>
</evidence>
<reference evidence="1 2" key="1">
    <citation type="submission" date="2020-12" db="EMBL/GenBank/DDBJ databases">
        <title>Metabolic potential, ecology and presence of endohyphal bacteria is reflected in genomic diversity of Mucoromycotina.</title>
        <authorList>
            <person name="Muszewska A."/>
            <person name="Okrasinska A."/>
            <person name="Steczkiewicz K."/>
            <person name="Drgas O."/>
            <person name="Orlowska M."/>
            <person name="Perlinska-Lenart U."/>
            <person name="Aleksandrzak-Piekarczyk T."/>
            <person name="Szatraj K."/>
            <person name="Zielenkiewicz U."/>
            <person name="Pilsyk S."/>
            <person name="Malc E."/>
            <person name="Mieczkowski P."/>
            <person name="Kruszewska J.S."/>
            <person name="Biernat P."/>
            <person name="Pawlowska J."/>
        </authorList>
    </citation>
    <scope>NUCLEOTIDE SEQUENCE [LARGE SCALE GENOMIC DNA]</scope>
    <source>
        <strain evidence="1 2">CBS 142.35</strain>
    </source>
</reference>
<name>A0A8H7VCJ5_9FUNG</name>
<gene>
    <name evidence="1" type="ORF">INT45_000434</name>
</gene>
<dbReference type="EMBL" id="JAEPRB010000250">
    <property type="protein sequence ID" value="KAG2218136.1"/>
    <property type="molecule type" value="Genomic_DNA"/>
</dbReference>
<feature type="non-terminal residue" evidence="1">
    <location>
        <position position="444"/>
    </location>
</feature>
<sequence length="444" mass="51855">TADKSNRRNLYAPHHTVHELSLPEQAQRKKQPANSQIKVVTQNLLEKKPDIEYSIVYECFVCDYFGYSVDELSEHFNIHLSPTLRNGLQILTLVPIKMYDFAQPGNSTSIKIFRGKRAHTFDQTLADKISSQDTPKITKNDTEKISKIKDILKACHEDQRELRSFTKYPECLKNIRSALSCRNHHDFASFKFPDLNTNITSNKKNSFYRFAKYILWDYSSKCFRNPLSFTNHERTFFSVYIVPVFSHFENQYQDIHFEWCEVSMKSRKVMQSTSSSNADGIGYATNTGIMDDERVIFEASSGPRWEDVQHTYGDTLKNIEALTLIIFLKAYKFSNARFSTLTRYKSVCIHSIKRTLTLSVMSITDDKKFVFEEQRGATVPVGYQEHYYWYEILEFVARLQELLEEQDEVDNDLRSEHSDPTIEEEETIKHIFETENIPNSFCIP</sequence>